<sequence length="1006" mass="113533">MTAGRWFAKWRNLSIKWKVFLLSAGVFGLSLTAGFAYFTYQSYWLNVQTALGGLMNFTDAKQQGVIRFIDQNEKLAKQLAHLVAQADETAVRSQLKEIVATDVFRLDEHPFKDEIIAGTRKIPTWAVYHAIDYVTDGVIRISSDPKREGAAWTKQIDTRSGYSDPWYDGTVPVLTFAAPVGAGMLYVHADARMLSNIVSGEIGNLAGDMGAYYLAGVGKSFDYYIVNKENLLITESHARPGQFLKGQGSELPWRTTLQQAGVICSKGGVYATNAKCTTGCREAMGFYTGVDGKQKIGASMPFYDSSWTLVVEQDANELLMPMWIMFAEQLGMLLVISILAIYLYLRLQDRAIIHPILKLQQAIEEIERTQDFSHPIKIESQDEFGVIANSFNRMSSNLDSIYQHLEARVTERTQELEILNQQIRANLLASKESQKMLQESEEKSRRAMMELQLQKLALDEHAIVSITDVTGTIIYVNDRFCQISQYSSEELLGNNHRLLKSGHHPKEFFKEMFRVITHGNVWHNEVCNRAKDGSLYWLDMTVVPFKDEHGKPYQYIAIRTDITARKKSEQDIQQLAYYDPLTQLPNRRLLMDRLQHSLSANIRNAKHGAVVFIDLDNFKSLNDTKGHAVGDLLLVEVAVRLKSCVREEDTVARLGGDEFVLLLENLSTSHNEAAAHAERVAEKILCELGRPYSLSDDEHHSTPSIGVAMYCDHSVDVHELIKQADIAMYQAKSAGRNAVRFYDPLTRAVLNARNQLEQGLHLALARQQLQLYYQVQVNQDHQSIGAEALLRWIHPEMGVISPLQFIPVAEESGLIVPIGYWVLQTACAQLKQWESNALTRDLVLSVNVSVRQLRETMFVWQVKELLEQSGINPAHLKLEITESMIADNVDSTISTMSQLKSLGVKFSMDDFGTGYSSLSNIKRLPLDQLKIDQSFVRGILHDEFDRAIVRTIIAMASSLDLDIIAEGVEVEEQRHLLARKGCTNYQGYLFGKPLPLAEFEQLLRAR</sequence>
<dbReference type="STRING" id="1188319.OYT1_00578"/>
<dbReference type="RefSeq" id="WP_062625786.1">
    <property type="nucleotide sequence ID" value="NZ_AP018738.1"/>
</dbReference>
<dbReference type="Pfam" id="PF00563">
    <property type="entry name" value="EAL"/>
    <property type="match status" value="1"/>
</dbReference>
<dbReference type="InterPro" id="IPR035965">
    <property type="entry name" value="PAS-like_dom_sf"/>
</dbReference>
<evidence type="ECO:0000313" key="8">
    <source>
        <dbReference type="EMBL" id="BBE49750.1"/>
    </source>
</evidence>
<dbReference type="GO" id="GO:0007165">
    <property type="term" value="P:signal transduction"/>
    <property type="evidence" value="ECO:0007669"/>
    <property type="project" value="InterPro"/>
</dbReference>
<dbReference type="PANTHER" id="PTHR44757:SF2">
    <property type="entry name" value="BIOFILM ARCHITECTURE MAINTENANCE PROTEIN MBAA"/>
    <property type="match status" value="1"/>
</dbReference>
<dbReference type="SMART" id="SM00086">
    <property type="entry name" value="PAC"/>
    <property type="match status" value="1"/>
</dbReference>
<dbReference type="KEGG" id="fam:OYT1_ch0175"/>
<evidence type="ECO:0000256" key="2">
    <source>
        <dbReference type="SAM" id="Phobius"/>
    </source>
</evidence>
<keyword evidence="2" id="KW-1133">Transmembrane helix</keyword>
<evidence type="ECO:0000259" key="6">
    <source>
        <dbReference type="PROSITE" id="PS50885"/>
    </source>
</evidence>
<dbReference type="InterPro" id="IPR043128">
    <property type="entry name" value="Rev_trsase/Diguanyl_cyclase"/>
</dbReference>
<evidence type="ECO:0000259" key="5">
    <source>
        <dbReference type="PROSITE" id="PS50883"/>
    </source>
</evidence>
<dbReference type="SMART" id="SM00267">
    <property type="entry name" value="GGDEF"/>
    <property type="match status" value="1"/>
</dbReference>
<feature type="domain" description="HAMP" evidence="6">
    <location>
        <begin position="350"/>
        <end position="403"/>
    </location>
</feature>
<dbReference type="CDD" id="cd06225">
    <property type="entry name" value="HAMP"/>
    <property type="match status" value="1"/>
</dbReference>
<gene>
    <name evidence="8" type="ORF">OYT1_ch0175</name>
</gene>
<keyword evidence="2" id="KW-0812">Transmembrane</keyword>
<feature type="domain" description="GGDEF" evidence="7">
    <location>
        <begin position="606"/>
        <end position="744"/>
    </location>
</feature>
<dbReference type="NCBIfam" id="TIGR00254">
    <property type="entry name" value="GGDEF"/>
    <property type="match status" value="1"/>
</dbReference>
<accession>A0A2Z6G8G1</accession>
<dbReference type="PROSITE" id="PS50887">
    <property type="entry name" value="GGDEF"/>
    <property type="match status" value="1"/>
</dbReference>
<evidence type="ECO:0000259" key="7">
    <source>
        <dbReference type="PROSITE" id="PS50887"/>
    </source>
</evidence>
<feature type="domain" description="PAS" evidence="3">
    <location>
        <begin position="464"/>
        <end position="507"/>
    </location>
</feature>
<dbReference type="InterPro" id="IPR035919">
    <property type="entry name" value="EAL_sf"/>
</dbReference>
<dbReference type="SUPFAM" id="SSF141868">
    <property type="entry name" value="EAL domain-like"/>
    <property type="match status" value="1"/>
</dbReference>
<evidence type="ECO:0000259" key="3">
    <source>
        <dbReference type="PROSITE" id="PS50112"/>
    </source>
</evidence>
<comment type="catalytic activity">
    <reaction evidence="1">
        <text>3',3'-c-di-GMP + H2O = 5'-phosphoguanylyl(3'-&gt;5')guanosine + H(+)</text>
        <dbReference type="Rhea" id="RHEA:24902"/>
        <dbReference type="ChEBI" id="CHEBI:15377"/>
        <dbReference type="ChEBI" id="CHEBI:15378"/>
        <dbReference type="ChEBI" id="CHEBI:58754"/>
        <dbReference type="ChEBI" id="CHEBI:58805"/>
        <dbReference type="EC" id="3.1.4.52"/>
    </reaction>
    <physiologicalReaction direction="left-to-right" evidence="1">
        <dbReference type="Rhea" id="RHEA:24903"/>
    </physiologicalReaction>
</comment>
<evidence type="ECO:0000259" key="4">
    <source>
        <dbReference type="PROSITE" id="PS50113"/>
    </source>
</evidence>
<dbReference type="InterPro" id="IPR003660">
    <property type="entry name" value="HAMP_dom"/>
</dbReference>
<dbReference type="PROSITE" id="PS50883">
    <property type="entry name" value="EAL"/>
    <property type="match status" value="1"/>
</dbReference>
<dbReference type="GO" id="GO:0071111">
    <property type="term" value="F:cyclic-guanylate-specific phosphodiesterase activity"/>
    <property type="evidence" value="ECO:0007669"/>
    <property type="project" value="UniProtKB-EC"/>
</dbReference>
<dbReference type="OrthoDB" id="9813903at2"/>
<dbReference type="GO" id="GO:0071732">
    <property type="term" value="P:cellular response to nitric oxide"/>
    <property type="evidence" value="ECO:0007669"/>
    <property type="project" value="UniProtKB-ARBA"/>
</dbReference>
<dbReference type="InterPro" id="IPR052155">
    <property type="entry name" value="Biofilm_reg_signaling"/>
</dbReference>
<dbReference type="FunFam" id="3.20.20.450:FF:000001">
    <property type="entry name" value="Cyclic di-GMP phosphodiesterase yahA"/>
    <property type="match status" value="1"/>
</dbReference>
<dbReference type="AlphaFoldDB" id="A0A2Z6G8G1"/>
<dbReference type="PROSITE" id="PS50113">
    <property type="entry name" value="PAC"/>
    <property type="match status" value="1"/>
</dbReference>
<dbReference type="InterPro" id="IPR000014">
    <property type="entry name" value="PAS"/>
</dbReference>
<dbReference type="Pfam" id="PF00990">
    <property type="entry name" value="GGDEF"/>
    <property type="match status" value="1"/>
</dbReference>
<dbReference type="Proteomes" id="UP000033070">
    <property type="component" value="Chromosome"/>
</dbReference>
<evidence type="ECO:0000313" key="9">
    <source>
        <dbReference type="Proteomes" id="UP000033070"/>
    </source>
</evidence>
<organism evidence="8 9">
    <name type="scientific">Ferriphaselus amnicola</name>
    <dbReference type="NCBI Taxonomy" id="1188319"/>
    <lineage>
        <taxon>Bacteria</taxon>
        <taxon>Pseudomonadati</taxon>
        <taxon>Pseudomonadota</taxon>
        <taxon>Betaproteobacteria</taxon>
        <taxon>Nitrosomonadales</taxon>
        <taxon>Gallionellaceae</taxon>
        <taxon>Ferriphaselus</taxon>
    </lineage>
</organism>
<dbReference type="SMART" id="SM00052">
    <property type="entry name" value="EAL"/>
    <property type="match status" value="1"/>
</dbReference>
<feature type="domain" description="PAC" evidence="4">
    <location>
        <begin position="522"/>
        <end position="574"/>
    </location>
</feature>
<dbReference type="Pfam" id="PF00672">
    <property type="entry name" value="HAMP"/>
    <property type="match status" value="1"/>
</dbReference>
<protein>
    <submittedName>
        <fullName evidence="8">Cyclic di-GMP phosphodiesterase Gmr</fullName>
    </submittedName>
</protein>
<dbReference type="Gene3D" id="3.20.20.450">
    <property type="entry name" value="EAL domain"/>
    <property type="match status" value="1"/>
</dbReference>
<dbReference type="InterPro" id="IPR001610">
    <property type="entry name" value="PAC"/>
</dbReference>
<dbReference type="SMART" id="SM00091">
    <property type="entry name" value="PAS"/>
    <property type="match status" value="1"/>
</dbReference>
<dbReference type="CDD" id="cd01949">
    <property type="entry name" value="GGDEF"/>
    <property type="match status" value="1"/>
</dbReference>
<dbReference type="CDD" id="cd00130">
    <property type="entry name" value="PAS"/>
    <property type="match status" value="1"/>
</dbReference>
<dbReference type="EMBL" id="AP018738">
    <property type="protein sequence ID" value="BBE49750.1"/>
    <property type="molecule type" value="Genomic_DNA"/>
</dbReference>
<dbReference type="PANTHER" id="PTHR44757">
    <property type="entry name" value="DIGUANYLATE CYCLASE DGCP"/>
    <property type="match status" value="1"/>
</dbReference>
<evidence type="ECO:0000256" key="1">
    <source>
        <dbReference type="ARBA" id="ARBA00051114"/>
    </source>
</evidence>
<dbReference type="Gene3D" id="3.30.70.270">
    <property type="match status" value="1"/>
</dbReference>
<dbReference type="Gene3D" id="6.10.340.10">
    <property type="match status" value="1"/>
</dbReference>
<dbReference type="InterPro" id="IPR029787">
    <property type="entry name" value="Nucleotide_cyclase"/>
</dbReference>
<feature type="domain" description="EAL" evidence="5">
    <location>
        <begin position="753"/>
        <end position="1006"/>
    </location>
</feature>
<dbReference type="Gene3D" id="3.30.450.20">
    <property type="entry name" value="PAS domain"/>
    <property type="match status" value="1"/>
</dbReference>
<dbReference type="SUPFAM" id="SSF55073">
    <property type="entry name" value="Nucleotide cyclase"/>
    <property type="match status" value="1"/>
</dbReference>
<dbReference type="SUPFAM" id="SSF55785">
    <property type="entry name" value="PYP-like sensor domain (PAS domain)"/>
    <property type="match status" value="1"/>
</dbReference>
<name>A0A2Z6G8G1_9PROT</name>
<reference evidence="8 9" key="1">
    <citation type="submission" date="2018-06" db="EMBL/GenBank/DDBJ databases">
        <title>OYT1 Genome Sequencing.</title>
        <authorList>
            <person name="Kato S."/>
            <person name="Itoh T."/>
            <person name="Ohkuma M."/>
        </authorList>
    </citation>
    <scope>NUCLEOTIDE SEQUENCE [LARGE SCALE GENOMIC DNA]</scope>
    <source>
        <strain evidence="8 9">OYT1</strain>
    </source>
</reference>
<dbReference type="PROSITE" id="PS50885">
    <property type="entry name" value="HAMP"/>
    <property type="match status" value="1"/>
</dbReference>
<dbReference type="InterPro" id="IPR001633">
    <property type="entry name" value="EAL_dom"/>
</dbReference>
<dbReference type="FunFam" id="3.30.70.270:FF:000001">
    <property type="entry name" value="Diguanylate cyclase domain protein"/>
    <property type="match status" value="1"/>
</dbReference>
<dbReference type="SMART" id="SM00304">
    <property type="entry name" value="HAMP"/>
    <property type="match status" value="1"/>
</dbReference>
<dbReference type="InterPro" id="IPR000700">
    <property type="entry name" value="PAS-assoc_C"/>
</dbReference>
<dbReference type="PROSITE" id="PS50112">
    <property type="entry name" value="PAS"/>
    <property type="match status" value="1"/>
</dbReference>
<dbReference type="SUPFAM" id="SSF158472">
    <property type="entry name" value="HAMP domain-like"/>
    <property type="match status" value="1"/>
</dbReference>
<proteinExistence type="predicted"/>
<dbReference type="GO" id="GO:0016020">
    <property type="term" value="C:membrane"/>
    <property type="evidence" value="ECO:0007669"/>
    <property type="project" value="InterPro"/>
</dbReference>
<dbReference type="Pfam" id="PF13426">
    <property type="entry name" value="PAS_9"/>
    <property type="match status" value="1"/>
</dbReference>
<dbReference type="CDD" id="cd01948">
    <property type="entry name" value="EAL"/>
    <property type="match status" value="1"/>
</dbReference>
<keyword evidence="2" id="KW-0472">Membrane</keyword>
<keyword evidence="9" id="KW-1185">Reference proteome</keyword>
<dbReference type="InterPro" id="IPR000160">
    <property type="entry name" value="GGDEF_dom"/>
</dbReference>
<dbReference type="NCBIfam" id="TIGR00229">
    <property type="entry name" value="sensory_box"/>
    <property type="match status" value="1"/>
</dbReference>
<feature type="transmembrane region" description="Helical" evidence="2">
    <location>
        <begin position="322"/>
        <end position="345"/>
    </location>
</feature>